<evidence type="ECO:0000313" key="14">
    <source>
        <dbReference type="Proteomes" id="UP000039046"/>
    </source>
</evidence>
<evidence type="ECO:0000256" key="2">
    <source>
        <dbReference type="ARBA" id="ARBA00004653"/>
    </source>
</evidence>
<feature type="domain" description="VTT" evidence="12">
    <location>
        <begin position="147"/>
        <end position="262"/>
    </location>
</feature>
<feature type="transmembrane region" description="Helical" evidence="11">
    <location>
        <begin position="162"/>
        <end position="190"/>
    </location>
</feature>
<evidence type="ECO:0000256" key="3">
    <source>
        <dbReference type="ARBA" id="ARBA00008640"/>
    </source>
</evidence>
<proteinExistence type="inferred from homology"/>
<comment type="function">
    <text evidence="1">Golgi membrane protein involved in vesicular trafficking and spindle migration.</text>
</comment>
<accession>A0A0A1TS17</accession>
<keyword evidence="7 11" id="KW-1133">Transmembrane helix</keyword>
<dbReference type="OrthoDB" id="166803at2759"/>
<keyword evidence="6 11" id="KW-0812">Transmembrane</keyword>
<dbReference type="GO" id="GO:0000022">
    <property type="term" value="P:mitotic spindle elongation"/>
    <property type="evidence" value="ECO:0007669"/>
    <property type="project" value="TreeGrafter"/>
</dbReference>
<dbReference type="PANTHER" id="PTHR47549">
    <property type="entry name" value="GOLGI APPARATUS MEMBRANE PROTEIN TVP38-RELATED"/>
    <property type="match status" value="1"/>
</dbReference>
<dbReference type="GO" id="GO:0000139">
    <property type="term" value="C:Golgi membrane"/>
    <property type="evidence" value="ECO:0007669"/>
    <property type="project" value="UniProtKB-SubCell"/>
</dbReference>
<feature type="compositionally biased region" description="Polar residues" evidence="10">
    <location>
        <begin position="1"/>
        <end position="10"/>
    </location>
</feature>
<dbReference type="InterPro" id="IPR032816">
    <property type="entry name" value="VTT_dom"/>
</dbReference>
<keyword evidence="8" id="KW-0333">Golgi apparatus</keyword>
<feature type="region of interest" description="Disordered" evidence="10">
    <location>
        <begin position="1"/>
        <end position="43"/>
    </location>
</feature>
<dbReference type="Pfam" id="PF09335">
    <property type="entry name" value="VTT_dom"/>
    <property type="match status" value="1"/>
</dbReference>
<dbReference type="Proteomes" id="UP000039046">
    <property type="component" value="Unassembled WGS sequence"/>
</dbReference>
<evidence type="ECO:0000256" key="6">
    <source>
        <dbReference type="ARBA" id="ARBA00022692"/>
    </source>
</evidence>
<dbReference type="GO" id="GO:0016192">
    <property type="term" value="P:vesicle-mediated transport"/>
    <property type="evidence" value="ECO:0007669"/>
    <property type="project" value="TreeGrafter"/>
</dbReference>
<feature type="transmembrane region" description="Helical" evidence="11">
    <location>
        <begin position="128"/>
        <end position="150"/>
    </location>
</feature>
<sequence length="378" mass="40714">MSNSQPTPKWSTAPANDASSSSSPLESPSAEDAPWSRTRQSSIRRLSEPRVRVDPSLTGQAQRLWNQYYNMALGLVEQYFELEFKFQLAIGAFLALLFVLGILTILYHKAFFAWLGPVSETWYNLPGGWLIAFAFIFITAFPPVVLYSVANTVAGFVYGFPGGWPIAASACVIGSLCAFIASRTILGSYVNRLVGKDARFIALGQVLRKEGLLYLTAIRFCPLPFSLSNGFLATIPSITPLAFALSTLFSTPKLLVHIFIGSRIALLVKKGDELTFGDKAINIFSMAFGGAVGLIVGYAIYGRTMARAAAISREQGDVDAEEGHGGYSSSGNGYADAGSGLMDPEDAAAIMSDDDLSMWGEEDAFGDTDDEAHKSSGR</sequence>
<name>A0A0A1TS17_9HYPO</name>
<evidence type="ECO:0000256" key="1">
    <source>
        <dbReference type="ARBA" id="ARBA00002978"/>
    </source>
</evidence>
<dbReference type="PANTHER" id="PTHR47549:SF1">
    <property type="entry name" value="GOLGI APPARATUS MEMBRANE PROTEIN TVP38"/>
    <property type="match status" value="1"/>
</dbReference>
<comment type="similarity">
    <text evidence="3">Belongs to the TVP38/TMEM64 family.</text>
</comment>
<dbReference type="HOGENOM" id="CLU_041954_0_0_1"/>
<feature type="transmembrane region" description="Helical" evidence="11">
    <location>
        <begin position="86"/>
        <end position="107"/>
    </location>
</feature>
<organism evidence="13 14">
    <name type="scientific">[Torrubiella] hemipterigena</name>
    <dbReference type="NCBI Taxonomy" id="1531966"/>
    <lineage>
        <taxon>Eukaryota</taxon>
        <taxon>Fungi</taxon>
        <taxon>Dikarya</taxon>
        <taxon>Ascomycota</taxon>
        <taxon>Pezizomycotina</taxon>
        <taxon>Sordariomycetes</taxon>
        <taxon>Hypocreomycetidae</taxon>
        <taxon>Hypocreales</taxon>
        <taxon>Clavicipitaceae</taxon>
        <taxon>Clavicipitaceae incertae sedis</taxon>
        <taxon>'Torrubiella' clade</taxon>
    </lineage>
</organism>
<evidence type="ECO:0000313" key="13">
    <source>
        <dbReference type="EMBL" id="CEJ95050.1"/>
    </source>
</evidence>
<evidence type="ECO:0000256" key="7">
    <source>
        <dbReference type="ARBA" id="ARBA00022989"/>
    </source>
</evidence>
<keyword evidence="14" id="KW-1185">Reference proteome</keyword>
<feature type="region of interest" description="Disordered" evidence="10">
    <location>
        <begin position="359"/>
        <end position="378"/>
    </location>
</feature>
<evidence type="ECO:0000259" key="12">
    <source>
        <dbReference type="Pfam" id="PF09335"/>
    </source>
</evidence>
<dbReference type="InterPro" id="IPR051076">
    <property type="entry name" value="Golgi_membrane_TVP38/TMEM64"/>
</dbReference>
<feature type="compositionally biased region" description="Low complexity" evidence="10">
    <location>
        <begin position="11"/>
        <end position="33"/>
    </location>
</feature>
<evidence type="ECO:0000256" key="9">
    <source>
        <dbReference type="ARBA" id="ARBA00023136"/>
    </source>
</evidence>
<evidence type="ECO:0000256" key="8">
    <source>
        <dbReference type="ARBA" id="ARBA00023034"/>
    </source>
</evidence>
<feature type="transmembrane region" description="Helical" evidence="11">
    <location>
        <begin position="280"/>
        <end position="301"/>
    </location>
</feature>
<evidence type="ECO:0000256" key="10">
    <source>
        <dbReference type="SAM" id="MobiDB-lite"/>
    </source>
</evidence>
<protein>
    <recommendedName>
        <fullName evidence="4">Golgi apparatus membrane protein TVP38</fullName>
    </recommendedName>
    <alternativeName>
        <fullName evidence="5">Golgi apparatus membrane protein tvp38</fullName>
    </alternativeName>
</protein>
<reference evidence="13 14" key="1">
    <citation type="journal article" date="2015" name="Genome Announc.">
        <title>Draft Genome Sequence and Gene Annotation of the Entomopathogenic Fungus Verticillium hemipterigenum.</title>
        <authorList>
            <person name="Horn F."/>
            <person name="Habel A."/>
            <person name="Scharf D.H."/>
            <person name="Dworschak J."/>
            <person name="Brakhage A.A."/>
            <person name="Guthke R."/>
            <person name="Hertweck C."/>
            <person name="Linde J."/>
        </authorList>
    </citation>
    <scope>NUCLEOTIDE SEQUENCE [LARGE SCALE GENOMIC DNA]</scope>
</reference>
<evidence type="ECO:0000256" key="11">
    <source>
        <dbReference type="SAM" id="Phobius"/>
    </source>
</evidence>
<evidence type="ECO:0000256" key="4">
    <source>
        <dbReference type="ARBA" id="ARBA00013533"/>
    </source>
</evidence>
<evidence type="ECO:0000256" key="5">
    <source>
        <dbReference type="ARBA" id="ARBA00020673"/>
    </source>
</evidence>
<gene>
    <name evidence="13" type="ORF">VHEMI10553</name>
</gene>
<comment type="subcellular location">
    <subcellularLocation>
        <location evidence="2">Golgi apparatus membrane</location>
        <topology evidence="2">Multi-pass membrane protein</topology>
    </subcellularLocation>
</comment>
<feature type="compositionally biased region" description="Acidic residues" evidence="10">
    <location>
        <begin position="359"/>
        <end position="370"/>
    </location>
</feature>
<keyword evidence="9 11" id="KW-0472">Membrane</keyword>
<dbReference type="EMBL" id="CDHN01000008">
    <property type="protein sequence ID" value="CEJ95050.1"/>
    <property type="molecule type" value="Genomic_DNA"/>
</dbReference>
<dbReference type="AlphaFoldDB" id="A0A0A1TS17"/>
<dbReference type="STRING" id="1531966.A0A0A1TS17"/>